<keyword evidence="3 7" id="KW-0732">Signal</keyword>
<evidence type="ECO:0000259" key="8">
    <source>
        <dbReference type="Pfam" id="PF07980"/>
    </source>
</evidence>
<evidence type="ECO:0000256" key="6">
    <source>
        <dbReference type="SAM" id="MobiDB-lite"/>
    </source>
</evidence>
<dbReference type="GO" id="GO:0009279">
    <property type="term" value="C:cell outer membrane"/>
    <property type="evidence" value="ECO:0007669"/>
    <property type="project" value="UniProtKB-SubCell"/>
</dbReference>
<dbReference type="Pfam" id="PF07980">
    <property type="entry name" value="SusD_RagB"/>
    <property type="match status" value="1"/>
</dbReference>
<dbReference type="CDD" id="cd08977">
    <property type="entry name" value="SusD"/>
    <property type="match status" value="1"/>
</dbReference>
<evidence type="ECO:0000313" key="10">
    <source>
        <dbReference type="Proteomes" id="UP000500938"/>
    </source>
</evidence>
<dbReference type="Gene3D" id="1.25.40.390">
    <property type="match status" value="1"/>
</dbReference>
<gene>
    <name evidence="9" type="ORF">HKW67_07020</name>
</gene>
<comment type="similarity">
    <text evidence="2">Belongs to the SusD family.</text>
</comment>
<keyword evidence="10" id="KW-1185">Reference proteome</keyword>
<accession>A0A6M4ISQ1</accession>
<dbReference type="AlphaFoldDB" id="A0A6M4ISQ1"/>
<dbReference type="InterPro" id="IPR011990">
    <property type="entry name" value="TPR-like_helical_dom_sf"/>
</dbReference>
<dbReference type="Proteomes" id="UP000500938">
    <property type="component" value="Chromosome"/>
</dbReference>
<feature type="domain" description="RagB/SusD" evidence="8">
    <location>
        <begin position="347"/>
        <end position="430"/>
    </location>
</feature>
<keyword evidence="5" id="KW-0998">Cell outer membrane</keyword>
<evidence type="ECO:0000256" key="1">
    <source>
        <dbReference type="ARBA" id="ARBA00004442"/>
    </source>
</evidence>
<evidence type="ECO:0000256" key="5">
    <source>
        <dbReference type="ARBA" id="ARBA00023237"/>
    </source>
</evidence>
<dbReference type="EMBL" id="CP053085">
    <property type="protein sequence ID" value="QJR35271.1"/>
    <property type="molecule type" value="Genomic_DNA"/>
</dbReference>
<comment type="subcellular location">
    <subcellularLocation>
        <location evidence="1">Cell outer membrane</location>
    </subcellularLocation>
</comment>
<evidence type="ECO:0000256" key="4">
    <source>
        <dbReference type="ARBA" id="ARBA00023136"/>
    </source>
</evidence>
<feature type="region of interest" description="Disordered" evidence="6">
    <location>
        <begin position="302"/>
        <end position="325"/>
    </location>
</feature>
<evidence type="ECO:0000256" key="7">
    <source>
        <dbReference type="SAM" id="SignalP"/>
    </source>
</evidence>
<dbReference type="KEGG" id="ggr:HKW67_07020"/>
<name>A0A6M4ISQ1_9BACT</name>
<evidence type="ECO:0000256" key="2">
    <source>
        <dbReference type="ARBA" id="ARBA00006275"/>
    </source>
</evidence>
<feature type="signal peptide" evidence="7">
    <location>
        <begin position="1"/>
        <end position="20"/>
    </location>
</feature>
<proteinExistence type="inferred from homology"/>
<keyword evidence="4" id="KW-0472">Membrane</keyword>
<reference evidence="9 10" key="1">
    <citation type="submission" date="2020-05" db="EMBL/GenBank/DDBJ databases">
        <title>Complete genome sequence of Gemmatimonas greenlandica TET16.</title>
        <authorList>
            <person name="Zeng Y."/>
        </authorList>
    </citation>
    <scope>NUCLEOTIDE SEQUENCE [LARGE SCALE GENOMIC DNA]</scope>
    <source>
        <strain evidence="9 10">TET16</strain>
    </source>
</reference>
<dbReference type="SUPFAM" id="SSF48452">
    <property type="entry name" value="TPR-like"/>
    <property type="match status" value="1"/>
</dbReference>
<dbReference type="InterPro" id="IPR012944">
    <property type="entry name" value="SusD_RagB_dom"/>
</dbReference>
<dbReference type="RefSeq" id="WP_171224700.1">
    <property type="nucleotide sequence ID" value="NZ_CP053085.1"/>
</dbReference>
<dbReference type="PROSITE" id="PS51257">
    <property type="entry name" value="PROKAR_LIPOPROTEIN"/>
    <property type="match status" value="1"/>
</dbReference>
<sequence length="474" mass="49677">MTTSRAFATLGAALVLGACSADKLDITNPNTPSVAAASGDPQALQLQATGLLRQLRGGRGGFISNTGIFGRESYNYTPQEGRNTSNYLIGISGQNRLDPAGFATGVWAGQYGNLRDVFNLKNVATTSTALTAEQKAATLGFAKTIEGLELLYVISTRDTLGAIVEIKANASELAAFVSRDSVYKYILATLDEGATNLAAGGSAFPFTIHAGFNGFNTPSTFRLFNRAIAARAAAYYATSGGGAAAWQRALTALGASFINTAATTRAQLDAGPAHVYSSATGDANNPLNVVTATDIYAHESIRTDAQNKANGSPDDRYTAKIGSRPTRNAPSGLGIASSLGFNVYPALTSNIPIIRNEELLLLRAEALLATADKAGAIAIVNQLRVNSGGLAPSTLTTASTDADVLTEILYNKRYSLLLEGHRWIDMRRYGRLNQLPLDIATGTNAHFVARVMPIPQGECLVRVGKPAPLAGPGC</sequence>
<feature type="chain" id="PRO_5026764680" evidence="7">
    <location>
        <begin position="21"/>
        <end position="474"/>
    </location>
</feature>
<protein>
    <submittedName>
        <fullName evidence="9">RagB/SusD family nutrient uptake outer membrane protein</fullName>
    </submittedName>
</protein>
<evidence type="ECO:0000256" key="3">
    <source>
        <dbReference type="ARBA" id="ARBA00022729"/>
    </source>
</evidence>
<organism evidence="9 10">
    <name type="scientific">Gemmatimonas groenlandica</name>
    <dbReference type="NCBI Taxonomy" id="2732249"/>
    <lineage>
        <taxon>Bacteria</taxon>
        <taxon>Pseudomonadati</taxon>
        <taxon>Gemmatimonadota</taxon>
        <taxon>Gemmatimonadia</taxon>
        <taxon>Gemmatimonadales</taxon>
        <taxon>Gemmatimonadaceae</taxon>
        <taxon>Gemmatimonas</taxon>
    </lineage>
</organism>
<evidence type="ECO:0000313" key="9">
    <source>
        <dbReference type="EMBL" id="QJR35271.1"/>
    </source>
</evidence>